<accession>A0A0R1NZD1</accession>
<sequence length="134" mass="15205">MNEKEKAQNARRANVLWVMLTIMALVVVAGIVGIIMKSHQTNQYKDMIRQSVTAYNKTAPSSEQLSPTSRVKVYRVRKSGNQKYFVQLNGTTPKFIYQKEQGKWTAVKSNKTANNVLKYRIVYTSNQSAIDGSK</sequence>
<comment type="caution">
    <text evidence="2">The sequence shown here is derived from an EMBL/GenBank/DDBJ whole genome shotgun (WGS) entry which is preliminary data.</text>
</comment>
<dbReference type="PATRIC" id="fig|1423766.4.peg.1717"/>
<gene>
    <name evidence="2" type="ORF">FC98_GL001659</name>
</gene>
<evidence type="ECO:0000256" key="1">
    <source>
        <dbReference type="SAM" id="Phobius"/>
    </source>
</evidence>
<keyword evidence="1" id="KW-0472">Membrane</keyword>
<keyword evidence="1" id="KW-0812">Transmembrane</keyword>
<keyword evidence="1" id="KW-1133">Transmembrane helix</keyword>
<dbReference type="Proteomes" id="UP000051439">
    <property type="component" value="Unassembled WGS sequence"/>
</dbReference>
<protein>
    <submittedName>
        <fullName evidence="2">Uncharacterized protein</fullName>
    </submittedName>
</protein>
<name>A0A0R1NZD1_9LACO</name>
<dbReference type="RefSeq" id="WP_008856652.1">
    <property type="nucleotide sequence ID" value="NZ_AZEB01000003.1"/>
</dbReference>
<reference evidence="2 3" key="1">
    <citation type="journal article" date="2015" name="Genome Announc.">
        <title>Expanding the biotechnology potential of lactobacilli through comparative genomics of 213 strains and associated genera.</title>
        <authorList>
            <person name="Sun Z."/>
            <person name="Harris H.M."/>
            <person name="McCann A."/>
            <person name="Guo C."/>
            <person name="Argimon S."/>
            <person name="Zhang W."/>
            <person name="Yang X."/>
            <person name="Jeffery I.B."/>
            <person name="Cooney J.C."/>
            <person name="Kagawa T.F."/>
            <person name="Liu W."/>
            <person name="Song Y."/>
            <person name="Salvetti E."/>
            <person name="Wrobel A."/>
            <person name="Rasinkangas P."/>
            <person name="Parkhill J."/>
            <person name="Rea M.C."/>
            <person name="O'Sullivan O."/>
            <person name="Ritari J."/>
            <person name="Douillard F.P."/>
            <person name="Paul Ross R."/>
            <person name="Yang R."/>
            <person name="Briner A.E."/>
            <person name="Felis G.E."/>
            <person name="de Vos W.M."/>
            <person name="Barrangou R."/>
            <person name="Klaenhammer T.R."/>
            <person name="Caufield P.W."/>
            <person name="Cui Y."/>
            <person name="Zhang H."/>
            <person name="O'Toole P.W."/>
        </authorList>
    </citation>
    <scope>NUCLEOTIDE SEQUENCE [LARGE SCALE GENOMIC DNA]</scope>
    <source>
        <strain evidence="2 3">DSM 19906</strain>
    </source>
</reference>
<feature type="transmembrane region" description="Helical" evidence="1">
    <location>
        <begin position="15"/>
        <end position="36"/>
    </location>
</feature>
<organism evidence="2 3">
    <name type="scientific">Lentilactobacillus kisonensis DSM 19906 = JCM 15041</name>
    <dbReference type="NCBI Taxonomy" id="1423766"/>
    <lineage>
        <taxon>Bacteria</taxon>
        <taxon>Bacillati</taxon>
        <taxon>Bacillota</taxon>
        <taxon>Bacilli</taxon>
        <taxon>Lactobacillales</taxon>
        <taxon>Lactobacillaceae</taxon>
        <taxon>Lentilactobacillus</taxon>
    </lineage>
</organism>
<evidence type="ECO:0000313" key="2">
    <source>
        <dbReference type="EMBL" id="KRL22906.1"/>
    </source>
</evidence>
<evidence type="ECO:0000313" key="3">
    <source>
        <dbReference type="Proteomes" id="UP000051439"/>
    </source>
</evidence>
<keyword evidence="3" id="KW-1185">Reference proteome</keyword>
<dbReference type="AlphaFoldDB" id="A0A0R1NZD1"/>
<proteinExistence type="predicted"/>
<dbReference type="EMBL" id="AZEB01000003">
    <property type="protein sequence ID" value="KRL22906.1"/>
    <property type="molecule type" value="Genomic_DNA"/>
</dbReference>